<comment type="caution">
    <text evidence="1">The sequence shown here is derived from an EMBL/GenBank/DDBJ whole genome shotgun (WGS) entry which is preliminary data.</text>
</comment>
<keyword evidence="2" id="KW-1185">Reference proteome</keyword>
<accession>A0ABU6ZHS6</accession>
<evidence type="ECO:0000313" key="2">
    <source>
        <dbReference type="Proteomes" id="UP001341840"/>
    </source>
</evidence>
<reference evidence="1 2" key="1">
    <citation type="journal article" date="2023" name="Plants (Basel)">
        <title>Bridging the Gap: Combining Genomics and Transcriptomics Approaches to Understand Stylosanthes scabra, an Orphan Legume from the Brazilian Caatinga.</title>
        <authorList>
            <person name="Ferreira-Neto J.R.C."/>
            <person name="da Silva M.D."/>
            <person name="Binneck E."/>
            <person name="de Melo N.F."/>
            <person name="da Silva R.H."/>
            <person name="de Melo A.L.T.M."/>
            <person name="Pandolfi V."/>
            <person name="Bustamante F.O."/>
            <person name="Brasileiro-Vidal A.C."/>
            <person name="Benko-Iseppon A.M."/>
        </authorList>
    </citation>
    <scope>NUCLEOTIDE SEQUENCE [LARGE SCALE GENOMIC DNA]</scope>
    <source>
        <tissue evidence="1">Leaves</tissue>
    </source>
</reference>
<organism evidence="1 2">
    <name type="scientific">Stylosanthes scabra</name>
    <dbReference type="NCBI Taxonomy" id="79078"/>
    <lineage>
        <taxon>Eukaryota</taxon>
        <taxon>Viridiplantae</taxon>
        <taxon>Streptophyta</taxon>
        <taxon>Embryophyta</taxon>
        <taxon>Tracheophyta</taxon>
        <taxon>Spermatophyta</taxon>
        <taxon>Magnoliopsida</taxon>
        <taxon>eudicotyledons</taxon>
        <taxon>Gunneridae</taxon>
        <taxon>Pentapetalae</taxon>
        <taxon>rosids</taxon>
        <taxon>fabids</taxon>
        <taxon>Fabales</taxon>
        <taxon>Fabaceae</taxon>
        <taxon>Papilionoideae</taxon>
        <taxon>50 kb inversion clade</taxon>
        <taxon>dalbergioids sensu lato</taxon>
        <taxon>Dalbergieae</taxon>
        <taxon>Pterocarpus clade</taxon>
        <taxon>Stylosanthes</taxon>
    </lineage>
</organism>
<name>A0ABU6ZHS6_9FABA</name>
<dbReference type="EMBL" id="JASCZI010272295">
    <property type="protein sequence ID" value="MED6221518.1"/>
    <property type="molecule type" value="Genomic_DNA"/>
</dbReference>
<dbReference type="Proteomes" id="UP001341840">
    <property type="component" value="Unassembled WGS sequence"/>
</dbReference>
<proteinExistence type="predicted"/>
<gene>
    <name evidence="1" type="ORF">PIB30_055564</name>
</gene>
<protein>
    <submittedName>
        <fullName evidence="1">Uncharacterized protein</fullName>
    </submittedName>
</protein>
<evidence type="ECO:0000313" key="1">
    <source>
        <dbReference type="EMBL" id="MED6221518.1"/>
    </source>
</evidence>
<sequence length="199" mass="22096">MAKWAEIAGPIRQTRQKAGWARILNLPNKENPSNLYCRIAGHITILSLQHFVTRPASFWRCGAGYMLCHRYKQWQLLQYVVSQVDDDQKICVGYDGAAKGAEVGSGECFGFGIPCLQPFHAYLFHSFNLQGSLDKLNSTPRAATWFEEKSEVHFQSKGSLEPGISFLTGMGEAGNALLEVVDEAVLLEKLLREAGCIDS</sequence>